<dbReference type="AlphaFoldDB" id="A0A9X1YKU6"/>
<dbReference type="Gene3D" id="3.10.560.10">
    <property type="entry name" value="Outer membrane lipoprotein wza domain like"/>
    <property type="match status" value="1"/>
</dbReference>
<feature type="domain" description="Capsule biosynthesis GfcC-like C-terminal" evidence="1">
    <location>
        <begin position="44"/>
        <end position="111"/>
    </location>
</feature>
<dbReference type="RefSeq" id="WP_248669864.1">
    <property type="nucleotide sequence ID" value="NZ_JALPRX010000148.1"/>
</dbReference>
<evidence type="ECO:0000259" key="1">
    <source>
        <dbReference type="Pfam" id="PF06251"/>
    </source>
</evidence>
<accession>A0A9X1YKU6</accession>
<dbReference type="EMBL" id="JALPRX010000148">
    <property type="protein sequence ID" value="MCK8787816.1"/>
    <property type="molecule type" value="Genomic_DNA"/>
</dbReference>
<name>A0A9X1YKU6_9PROT</name>
<comment type="caution">
    <text evidence="2">The sequence shown here is derived from an EMBL/GenBank/DDBJ whole genome shotgun (WGS) entry which is preliminary data.</text>
</comment>
<proteinExistence type="predicted"/>
<dbReference type="Pfam" id="PF06251">
    <property type="entry name" value="Caps_syn_GfcC_C"/>
    <property type="match status" value="1"/>
</dbReference>
<dbReference type="InterPro" id="IPR010425">
    <property type="entry name" value="Caps_synth_GfcC-like_C"/>
</dbReference>
<organism evidence="2 3">
    <name type="scientific">Roseomonas acroporae</name>
    <dbReference type="NCBI Taxonomy" id="2937791"/>
    <lineage>
        <taxon>Bacteria</taxon>
        <taxon>Pseudomonadati</taxon>
        <taxon>Pseudomonadota</taxon>
        <taxon>Alphaproteobacteria</taxon>
        <taxon>Acetobacterales</taxon>
        <taxon>Roseomonadaceae</taxon>
        <taxon>Roseomonas</taxon>
    </lineage>
</organism>
<gene>
    <name evidence="2" type="ORF">M0638_26010</name>
</gene>
<reference evidence="2" key="1">
    <citation type="submission" date="2022-04" db="EMBL/GenBank/DDBJ databases">
        <title>Roseomonas acroporae sp. nov., isolated from coral Acropora digitifera.</title>
        <authorList>
            <person name="Sun H."/>
        </authorList>
    </citation>
    <scope>NUCLEOTIDE SEQUENCE</scope>
    <source>
        <strain evidence="2">NAR14</strain>
    </source>
</reference>
<evidence type="ECO:0000313" key="2">
    <source>
        <dbReference type="EMBL" id="MCK8787816.1"/>
    </source>
</evidence>
<dbReference type="Proteomes" id="UP001139516">
    <property type="component" value="Unassembled WGS sequence"/>
</dbReference>
<evidence type="ECO:0000313" key="3">
    <source>
        <dbReference type="Proteomes" id="UP001139516"/>
    </source>
</evidence>
<sequence>MVVEANPVILAARPEFDPLLEPGDLIAIPKRPNEVTVVGSVLNPGSLQFRTGWRAADYVRAAGGEQRFADASRAFVVLPNGQAAAAGLGSWQRGGPPIPPGSTVVVPQDPSPYETWGMVRDISNIVAQISLSGIALAVLAGTR</sequence>
<keyword evidence="3" id="KW-1185">Reference proteome</keyword>
<protein>
    <submittedName>
        <fullName evidence="2">Capsule biosynthesis GfcC family protein</fullName>
    </submittedName>
</protein>